<dbReference type="AlphaFoldDB" id="A0A1I2GFU6"/>
<accession>A0A1I2GFU6</accession>
<evidence type="ECO:0000259" key="2">
    <source>
        <dbReference type="Pfam" id="PF02720"/>
    </source>
</evidence>
<feature type="non-terminal residue" evidence="3">
    <location>
        <position position="351"/>
    </location>
</feature>
<evidence type="ECO:0000256" key="1">
    <source>
        <dbReference type="SAM" id="MobiDB-lite"/>
    </source>
</evidence>
<feature type="region of interest" description="Disordered" evidence="1">
    <location>
        <begin position="126"/>
        <end position="162"/>
    </location>
</feature>
<proteinExistence type="predicted"/>
<organism evidence="3 4">
    <name type="scientific">Flavimobilis marinus</name>
    <dbReference type="NCBI Taxonomy" id="285351"/>
    <lineage>
        <taxon>Bacteria</taxon>
        <taxon>Bacillati</taxon>
        <taxon>Actinomycetota</taxon>
        <taxon>Actinomycetes</taxon>
        <taxon>Micrococcales</taxon>
        <taxon>Jonesiaceae</taxon>
        <taxon>Flavimobilis</taxon>
    </lineage>
</organism>
<dbReference type="Proteomes" id="UP000198520">
    <property type="component" value="Unassembled WGS sequence"/>
</dbReference>
<keyword evidence="4" id="KW-1185">Reference proteome</keyword>
<evidence type="ECO:0000313" key="4">
    <source>
        <dbReference type="Proteomes" id="UP000198520"/>
    </source>
</evidence>
<dbReference type="EMBL" id="FONZ01000003">
    <property type="protein sequence ID" value="SFF16694.1"/>
    <property type="molecule type" value="Genomic_DNA"/>
</dbReference>
<sequence length="351" mass="36794">MVEQLTAVDPRVMDGGLAMELSPRVRAVVDRLGAQRLGLIGQIDADGLWASEPVRTVAHWLASRERVSLGSARRDVRTARVLRDHLTATAEASRAGVVTPEQVGIVVGIAATSQARLEALTAVLESEAASPEGDGASSEAECEPGDGAGGAVEGGPTRPRRGEDVLLGLAGRHSLRDFTRIARRFAVVADPESDERGYRLASEREHLDLSPTIGGYHVQGFLAEEHGQLVRTALGAVMGTAEPGCTQSPAKRRAVALAGLARQALDEGRFRSTNEQGPAGDRLAEGARAVGEDSWGARDGSARDGSPAVRPHLTVTVSWTELTHLLGANTAARADAIPATSATEDLHAMNA</sequence>
<reference evidence="4" key="1">
    <citation type="submission" date="2016-10" db="EMBL/GenBank/DDBJ databases">
        <authorList>
            <person name="Varghese N."/>
            <person name="Submissions S."/>
        </authorList>
    </citation>
    <scope>NUCLEOTIDE SEQUENCE [LARGE SCALE GENOMIC DNA]</scope>
    <source>
        <strain evidence="4">DSM 19083</strain>
    </source>
</reference>
<feature type="region of interest" description="Disordered" evidence="1">
    <location>
        <begin position="269"/>
        <end position="309"/>
    </location>
</feature>
<dbReference type="Pfam" id="PF02720">
    <property type="entry name" value="DUF222"/>
    <property type="match status" value="1"/>
</dbReference>
<feature type="domain" description="DUF222" evidence="2">
    <location>
        <begin position="24"/>
        <end position="110"/>
    </location>
</feature>
<protein>
    <recommendedName>
        <fullName evidence="2">DUF222 domain-containing protein</fullName>
    </recommendedName>
</protein>
<name>A0A1I2GFU6_9MICO</name>
<evidence type="ECO:0000313" key="3">
    <source>
        <dbReference type="EMBL" id="SFF16694.1"/>
    </source>
</evidence>
<dbReference type="InterPro" id="IPR003870">
    <property type="entry name" value="DUF222"/>
</dbReference>
<gene>
    <name evidence="3" type="ORF">SAMN04488035_1752</name>
</gene>